<dbReference type="Proteomes" id="UP000315673">
    <property type="component" value="Chromosome"/>
</dbReference>
<proteinExistence type="predicted"/>
<keyword evidence="2" id="KW-1185">Reference proteome</keyword>
<accession>A0A5B8LEH9</accession>
<dbReference type="RefSeq" id="WP_146569621.1">
    <property type="nucleotide sequence ID" value="NZ_CP042306.1"/>
</dbReference>
<dbReference type="KEGG" id="spai:FPZ24_02835"/>
<evidence type="ECO:0000313" key="2">
    <source>
        <dbReference type="Proteomes" id="UP000315673"/>
    </source>
</evidence>
<gene>
    <name evidence="1" type="ORF">FPZ24_02835</name>
</gene>
<protein>
    <submittedName>
        <fullName evidence="1">Uncharacterized protein</fullName>
    </submittedName>
</protein>
<reference evidence="1 2" key="1">
    <citation type="submission" date="2019-07" db="EMBL/GenBank/DDBJ databases">
        <title>Full genome sequence of Sphingomonas sp. 4R-6-7(HKS19).</title>
        <authorList>
            <person name="Im W.-T."/>
        </authorList>
    </citation>
    <scope>NUCLEOTIDE SEQUENCE [LARGE SCALE GENOMIC DNA]</scope>
    <source>
        <strain evidence="1 2">HKS19</strain>
    </source>
</reference>
<dbReference type="EMBL" id="CP042306">
    <property type="protein sequence ID" value="QDZ06537.1"/>
    <property type="molecule type" value="Genomic_DNA"/>
</dbReference>
<dbReference type="AlphaFoldDB" id="A0A5B8LEH9"/>
<organism evidence="1 2">
    <name type="scientific">Sphingomonas panacisoli</name>
    <dbReference type="NCBI Taxonomy" id="1813879"/>
    <lineage>
        <taxon>Bacteria</taxon>
        <taxon>Pseudomonadati</taxon>
        <taxon>Pseudomonadota</taxon>
        <taxon>Alphaproteobacteria</taxon>
        <taxon>Sphingomonadales</taxon>
        <taxon>Sphingomonadaceae</taxon>
        <taxon>Sphingomonas</taxon>
    </lineage>
</organism>
<name>A0A5B8LEH9_9SPHN</name>
<sequence length="74" mass="7535">MLDVDYVTVTDTQADAACTDLAARALATTPSGAAGYAAWRAASVGGPALVILTEAPPSATYKGITDHDRSPRSL</sequence>
<evidence type="ECO:0000313" key="1">
    <source>
        <dbReference type="EMBL" id="QDZ06537.1"/>
    </source>
</evidence>